<evidence type="ECO:0000313" key="1">
    <source>
        <dbReference type="EMBL" id="BCZ18065.1"/>
    </source>
</evidence>
<dbReference type="Proteomes" id="UP000826775">
    <property type="component" value="Chromosome"/>
</dbReference>
<dbReference type="EMBL" id="AP024814">
    <property type="protein sequence ID" value="BCZ18065.1"/>
    <property type="molecule type" value="Genomic_DNA"/>
</dbReference>
<protein>
    <recommendedName>
        <fullName evidence="3">DUF2570 domain-containing protein</fullName>
    </recommendedName>
</protein>
<reference evidence="1 2" key="1">
    <citation type="submission" date="2021-07" db="EMBL/GenBank/DDBJ databases">
        <title>Novel Helicobacter sp. Isolated from a dog.</title>
        <authorList>
            <person name="Rimbara E."/>
            <person name="Suzuki M."/>
        </authorList>
    </citation>
    <scope>NUCLEOTIDE SEQUENCE [LARGE SCALE GENOMIC DNA]</scope>
    <source>
        <strain evidence="2">NHP19-003</strain>
    </source>
</reference>
<evidence type="ECO:0008006" key="3">
    <source>
        <dbReference type="Google" id="ProtNLM"/>
    </source>
</evidence>
<dbReference type="RefSeq" id="WP_221279322.1">
    <property type="nucleotide sequence ID" value="NZ_AP024814.1"/>
</dbReference>
<proteinExistence type="predicted"/>
<dbReference type="PROSITE" id="PS51257">
    <property type="entry name" value="PROKAR_LIPOPROTEIN"/>
    <property type="match status" value="1"/>
</dbReference>
<gene>
    <name evidence="1" type="ORF">NHP190003_13470</name>
</gene>
<accession>A0ABN6I396</accession>
<organism evidence="1 2">
    <name type="scientific">Helicobacter gastrocanis</name>
    <dbReference type="NCBI Taxonomy" id="2849641"/>
    <lineage>
        <taxon>Bacteria</taxon>
        <taxon>Pseudomonadati</taxon>
        <taxon>Campylobacterota</taxon>
        <taxon>Epsilonproteobacteria</taxon>
        <taxon>Campylobacterales</taxon>
        <taxon>Helicobacteraceae</taxon>
        <taxon>Helicobacter</taxon>
    </lineage>
</organism>
<keyword evidence="2" id="KW-1185">Reference proteome</keyword>
<evidence type="ECO:0000313" key="2">
    <source>
        <dbReference type="Proteomes" id="UP000826775"/>
    </source>
</evidence>
<name>A0ABN6I396_9HELI</name>
<sequence>MFSIDTKSIGIALALALLLGALGACSWYLKRLLVERETCKAAIEAQNAAILEQNLATETYIENLQAAKEAIESKYRHRPTHHNPTAPKSNPTAKACVQMQQELSQIAQDLQTFKAETRGVSLTRGR</sequence>